<sequence>MRCDFKKILRDNFILGREKSVKNNLKGSNNTPLLLIIVTFLSTVGYQILFGQIGILKGTANGTVISKKWLLTNFLKFVLFAGQSLLLVSVGYFSPDIKSKLNVIFRWWMSIVVMGVILALGWMFFDQWSNSSVIWLVALPMIRNTYPLLTAAIVGTLLSGFVDTTWREHKETFLIFATVLFFVPTIFNQDIFVTQINGMPTFIEYLLMCFLGVTLRHLNLNNISRMHWLLITGLTFFLAAVSLILMIPLSNFSHQGISTVNRFLQPYSILTYLIAGSTFALVVNTRKVKKTGFIRFFEPSWMWIVSAIVFLTNPQFASFIRATTFGKLSGFKNLHSLMSVVLYTLYLACAIYALSVLTMFVTQKMLRTREFEKRIKGLGKLQV</sequence>
<protein>
    <submittedName>
        <fullName evidence="2">Uncharacterized protein</fullName>
    </submittedName>
</protein>
<organism evidence="2 3">
    <name type="scientific">Furfurilactobacillus rossiae DSM 15814</name>
    <dbReference type="NCBI Taxonomy" id="1114972"/>
    <lineage>
        <taxon>Bacteria</taxon>
        <taxon>Bacillati</taxon>
        <taxon>Bacillota</taxon>
        <taxon>Bacilli</taxon>
        <taxon>Lactobacillales</taxon>
        <taxon>Lactobacillaceae</taxon>
        <taxon>Furfurilactobacillus</taxon>
    </lineage>
</organism>
<reference evidence="2 3" key="1">
    <citation type="journal article" date="2015" name="Genome Announc.">
        <title>Expanding the biotechnology potential of lactobacilli through comparative genomics of 213 strains and associated genera.</title>
        <authorList>
            <person name="Sun Z."/>
            <person name="Harris H.M."/>
            <person name="McCann A."/>
            <person name="Guo C."/>
            <person name="Argimon S."/>
            <person name="Zhang W."/>
            <person name="Yang X."/>
            <person name="Jeffery I.B."/>
            <person name="Cooney J.C."/>
            <person name="Kagawa T.F."/>
            <person name="Liu W."/>
            <person name="Song Y."/>
            <person name="Salvetti E."/>
            <person name="Wrobel A."/>
            <person name="Rasinkangas P."/>
            <person name="Parkhill J."/>
            <person name="Rea M.C."/>
            <person name="O'Sullivan O."/>
            <person name="Ritari J."/>
            <person name="Douillard F.P."/>
            <person name="Paul Ross R."/>
            <person name="Yang R."/>
            <person name="Briner A.E."/>
            <person name="Felis G.E."/>
            <person name="de Vos W.M."/>
            <person name="Barrangou R."/>
            <person name="Klaenhammer T.R."/>
            <person name="Caufield P.W."/>
            <person name="Cui Y."/>
            <person name="Zhang H."/>
            <person name="O'Toole P.W."/>
        </authorList>
    </citation>
    <scope>NUCLEOTIDE SEQUENCE [LARGE SCALE GENOMIC DNA]</scope>
    <source>
        <strain evidence="2 3">DSM 15814</strain>
    </source>
</reference>
<feature type="transmembrane region" description="Helical" evidence="1">
    <location>
        <begin position="198"/>
        <end position="215"/>
    </location>
</feature>
<evidence type="ECO:0000313" key="2">
    <source>
        <dbReference type="EMBL" id="KRL52914.1"/>
    </source>
</evidence>
<keyword evidence="1" id="KW-1133">Transmembrane helix</keyword>
<comment type="caution">
    <text evidence="2">The sequence shown here is derived from an EMBL/GenBank/DDBJ whole genome shotgun (WGS) entry which is preliminary data.</text>
</comment>
<feature type="transmembrane region" description="Helical" evidence="1">
    <location>
        <begin position="173"/>
        <end position="192"/>
    </location>
</feature>
<proteinExistence type="predicted"/>
<feature type="transmembrane region" description="Helical" evidence="1">
    <location>
        <begin position="33"/>
        <end position="54"/>
    </location>
</feature>
<evidence type="ECO:0000256" key="1">
    <source>
        <dbReference type="SAM" id="Phobius"/>
    </source>
</evidence>
<keyword evidence="3" id="KW-1185">Reference proteome</keyword>
<evidence type="ECO:0000313" key="3">
    <source>
        <dbReference type="Proteomes" id="UP000051999"/>
    </source>
</evidence>
<feature type="transmembrane region" description="Helical" evidence="1">
    <location>
        <begin position="145"/>
        <end position="166"/>
    </location>
</feature>
<feature type="transmembrane region" description="Helical" evidence="1">
    <location>
        <begin position="340"/>
        <end position="361"/>
    </location>
</feature>
<dbReference type="PATRIC" id="fig|1114972.6.peg.1847"/>
<dbReference type="AlphaFoldDB" id="A0A0R1RF93"/>
<feature type="transmembrane region" description="Helical" evidence="1">
    <location>
        <begin position="300"/>
        <end position="320"/>
    </location>
</feature>
<feature type="transmembrane region" description="Helical" evidence="1">
    <location>
        <begin position="227"/>
        <end position="249"/>
    </location>
</feature>
<feature type="transmembrane region" description="Helical" evidence="1">
    <location>
        <begin position="105"/>
        <end position="125"/>
    </location>
</feature>
<keyword evidence="1" id="KW-0472">Membrane</keyword>
<dbReference type="EMBL" id="AZFF01000030">
    <property type="protein sequence ID" value="KRL52914.1"/>
    <property type="molecule type" value="Genomic_DNA"/>
</dbReference>
<gene>
    <name evidence="2" type="ORF">FD35_GL001811</name>
</gene>
<feature type="transmembrane region" description="Helical" evidence="1">
    <location>
        <begin position="269"/>
        <end position="288"/>
    </location>
</feature>
<name>A0A0R1RF93_9LACO</name>
<dbReference type="Proteomes" id="UP000051999">
    <property type="component" value="Unassembled WGS sequence"/>
</dbReference>
<keyword evidence="1" id="KW-0812">Transmembrane</keyword>
<feature type="transmembrane region" description="Helical" evidence="1">
    <location>
        <begin position="74"/>
        <end position="93"/>
    </location>
</feature>
<accession>A0A0R1RF93</accession>